<proteinExistence type="predicted"/>
<feature type="region of interest" description="Disordered" evidence="1">
    <location>
        <begin position="1"/>
        <end position="30"/>
    </location>
</feature>
<reference evidence="2 3" key="1">
    <citation type="submission" date="2016-05" db="EMBL/GenBank/DDBJ databases">
        <title>First whole genome sequencing of Entamoeba histolytica HM1:IMSS-clone-6.</title>
        <authorList>
            <person name="Mukherjee Avik.K."/>
            <person name="Izumyama S."/>
            <person name="Nakada-Tsukui K."/>
            <person name="Nozaki T."/>
        </authorList>
    </citation>
    <scope>NUCLEOTIDE SEQUENCE [LARGE SCALE GENOMIC DNA]</scope>
    <source>
        <strain evidence="2 3">HM1:IMSS clone 6</strain>
    </source>
</reference>
<comment type="caution">
    <text evidence="2">The sequence shown here is derived from an EMBL/GenBank/DDBJ whole genome shotgun (WGS) entry which is preliminary data.</text>
</comment>
<feature type="compositionally biased region" description="Basic and acidic residues" evidence="1">
    <location>
        <begin position="1"/>
        <end position="10"/>
    </location>
</feature>
<dbReference type="OMA" id="FNSDDWF"/>
<evidence type="ECO:0000313" key="3">
    <source>
        <dbReference type="Proteomes" id="UP000078387"/>
    </source>
</evidence>
<evidence type="ECO:0000313" key="2">
    <source>
        <dbReference type="EMBL" id="GAT91973.1"/>
    </source>
</evidence>
<name>A0A5K1UWH4_ENTHI</name>
<sequence length="461" mass="51614">MNKQIKEPKEPSTSVSPKSRQTKTKSRQGTKKVQEISLNVLIQSLQTTQQPLTVLSEILHSIILNPPSNSIYNTLLSSFHRLTTPITTPPSNIIIMNTQYIVAILAVISLHQPTVIDLLTPLNHYALLFPQLLIPTKIEESSTSLLSMLTSETPSSIATSIHSELKTLFALPSLPLVIPYLTLLILSHMNVIVSLPKLPHCDNEKDLLLFLPLYTTVLARGSTQPLPVVDDLMTPITLCLNHLPSTLQPLTEILAAIMNYSNRITQDTFLTIPIMNVLTKIHQNMFSSDDWFDIRVLLLSIAANALYELKKTAIALVKSNLLEEFCQEFGHLGDTKEDKIMKGYLAVVICGFVFVDQECAKRVQLEWEELLGLLEEFAAFQQNCGAMDETSQRRLIDAMEVIEKIVDTKTASTFEIPVKRKSSSLKSKGIDLPQEDNGKEEILKESRMSFDSLSLNDIDCY</sequence>
<dbReference type="InterPro" id="IPR011989">
    <property type="entry name" value="ARM-like"/>
</dbReference>
<accession>A0A5K1UWH4</accession>
<dbReference type="VEuPathDB" id="AmoebaDB:EHI7A_035430"/>
<dbReference type="VEuPathDB" id="AmoebaDB:EHI_050440"/>
<evidence type="ECO:0000256" key="1">
    <source>
        <dbReference type="SAM" id="MobiDB-lite"/>
    </source>
</evidence>
<organism evidence="2 3">
    <name type="scientific">Entamoeba histolytica</name>
    <dbReference type="NCBI Taxonomy" id="5759"/>
    <lineage>
        <taxon>Eukaryota</taxon>
        <taxon>Amoebozoa</taxon>
        <taxon>Evosea</taxon>
        <taxon>Archamoebae</taxon>
        <taxon>Mastigamoebida</taxon>
        <taxon>Entamoebidae</taxon>
        <taxon>Entamoeba</taxon>
    </lineage>
</organism>
<dbReference type="VEuPathDB" id="AmoebaDB:EHI5A_057720"/>
<protein>
    <submittedName>
        <fullName evidence="2">Uncharacterized protein</fullName>
    </submittedName>
</protein>
<dbReference type="EMBL" id="BDEQ01000001">
    <property type="protein sequence ID" value="GAT91973.1"/>
    <property type="molecule type" value="Genomic_DNA"/>
</dbReference>
<dbReference type="AlphaFoldDB" id="A0A5K1UWH4"/>
<feature type="compositionally biased region" description="Basic residues" evidence="1">
    <location>
        <begin position="20"/>
        <end position="30"/>
    </location>
</feature>
<dbReference type="Proteomes" id="UP000078387">
    <property type="component" value="Unassembled WGS sequence"/>
</dbReference>
<gene>
    <name evidence="2" type="ORF">CL6EHI_050440</name>
</gene>
<dbReference type="Gene3D" id="1.25.10.10">
    <property type="entry name" value="Leucine-rich Repeat Variant"/>
    <property type="match status" value="1"/>
</dbReference>
<dbReference type="VEuPathDB" id="AmoebaDB:EHI8A_032740"/>
<dbReference type="VEuPathDB" id="AmoebaDB:KM1_074260"/>